<organism evidence="1 2">
    <name type="scientific">Flavobacterium ammonificans</name>
    <dbReference type="NCBI Taxonomy" id="1751056"/>
    <lineage>
        <taxon>Bacteria</taxon>
        <taxon>Pseudomonadati</taxon>
        <taxon>Bacteroidota</taxon>
        <taxon>Flavobacteriia</taxon>
        <taxon>Flavobacteriales</taxon>
        <taxon>Flavobacteriaceae</taxon>
        <taxon>Flavobacterium</taxon>
    </lineage>
</organism>
<gene>
    <name evidence="1" type="ORF">GENT11_14360</name>
</gene>
<dbReference type="Gene3D" id="3.10.450.50">
    <property type="match status" value="1"/>
</dbReference>
<protein>
    <recommendedName>
        <fullName evidence="3">Nuclear transport factor 2 family protein</fullName>
    </recommendedName>
</protein>
<reference evidence="1 2" key="1">
    <citation type="journal article" date="2022" name="Int. J. Syst. Evol. Microbiol.">
        <title>Flavobacterium ammonificans sp. nov. and Flavobacterium ammoniigenes sp. nov., ammonifying bacteria isolated from surface river water.</title>
        <authorList>
            <person name="Watanabe K."/>
            <person name="Kitamura T."/>
            <person name="Ogata Y."/>
            <person name="Shindo C."/>
            <person name="Suda W."/>
        </authorList>
    </citation>
    <scope>NUCLEOTIDE SEQUENCE [LARGE SCALE GENOMIC DNA]</scope>
    <source>
        <strain evidence="1 2">GENT11</strain>
    </source>
</reference>
<dbReference type="InterPro" id="IPR032710">
    <property type="entry name" value="NTF2-like_dom_sf"/>
</dbReference>
<evidence type="ECO:0000313" key="1">
    <source>
        <dbReference type="EMBL" id="BDB53124.1"/>
    </source>
</evidence>
<dbReference type="Proteomes" id="UP001319865">
    <property type="component" value="Chromosome"/>
</dbReference>
<dbReference type="EMBL" id="AP025183">
    <property type="protein sequence ID" value="BDB53124.1"/>
    <property type="molecule type" value="Genomic_DNA"/>
</dbReference>
<accession>A0ABM7V2A4</accession>
<dbReference type="SUPFAM" id="SSF54427">
    <property type="entry name" value="NTF2-like"/>
    <property type="match status" value="1"/>
</dbReference>
<proteinExistence type="predicted"/>
<evidence type="ECO:0008006" key="3">
    <source>
        <dbReference type="Google" id="ProtNLM"/>
    </source>
</evidence>
<sequence length="144" mass="16582">MQRIVFVLLLVFSSSLYSQNEELKDVIVTFFKGFHAKDSTIIKSVCAENMILQSIAESSKGSQIKNLIPQDFYRSIATIPSTMLFEERVLECSIQVDGAMAHVWTPYEFYVNNKLSHKGVNAFTLFKDNGLWKIVYLIDTRRKF</sequence>
<evidence type="ECO:0000313" key="2">
    <source>
        <dbReference type="Proteomes" id="UP001319865"/>
    </source>
</evidence>
<name>A0ABM7V2A4_9FLAO</name>
<reference evidence="1 2" key="2">
    <citation type="journal article" date="2022" name="Microorganisms">
        <title>Complete Genome Sequences of Two Flavobacterium ammonificans Strains and a Flavobacterium ammoniigenes Strain of Ammonifying Bacterioplankton Isolated from Surface River Water.</title>
        <authorList>
            <person name="Suda W."/>
            <person name="Ogata Y."/>
            <person name="Shindo C."/>
            <person name="Watanabe K."/>
        </authorList>
    </citation>
    <scope>NUCLEOTIDE SEQUENCE [LARGE SCALE GENOMIC DNA]</scope>
    <source>
        <strain evidence="1 2">GENT11</strain>
    </source>
</reference>
<dbReference type="RefSeq" id="WP_229329211.1">
    <property type="nucleotide sequence ID" value="NZ_AP025183.1"/>
</dbReference>
<keyword evidence="2" id="KW-1185">Reference proteome</keyword>